<dbReference type="OrthoDB" id="9789113at2"/>
<feature type="transmembrane region" description="Helical" evidence="1">
    <location>
        <begin position="27"/>
        <end position="50"/>
    </location>
</feature>
<dbReference type="SUPFAM" id="SSF48317">
    <property type="entry name" value="Acid phosphatase/Vanadium-dependent haloperoxidase"/>
    <property type="match status" value="1"/>
</dbReference>
<dbReference type="PANTHER" id="PTHR14969">
    <property type="entry name" value="SPHINGOSINE-1-PHOSPHATE PHOSPHOHYDROLASE"/>
    <property type="match status" value="1"/>
</dbReference>
<feature type="transmembrane region" description="Helical" evidence="1">
    <location>
        <begin position="157"/>
        <end position="180"/>
    </location>
</feature>
<keyword evidence="1" id="KW-0472">Membrane</keyword>
<dbReference type="Pfam" id="PF01569">
    <property type="entry name" value="PAP2"/>
    <property type="match status" value="1"/>
</dbReference>
<dbReference type="SMART" id="SM00014">
    <property type="entry name" value="acidPPc"/>
    <property type="match status" value="1"/>
</dbReference>
<dbReference type="STRING" id="322095.HMPREF3185_00587"/>
<feature type="domain" description="Phosphatidic acid phosphatase type 2/haloperoxidase" evidence="2">
    <location>
        <begin position="60"/>
        <end position="176"/>
    </location>
</feature>
<keyword evidence="1" id="KW-1133">Transmembrane helix</keyword>
<dbReference type="Proteomes" id="UP000070224">
    <property type="component" value="Unassembled WGS sequence"/>
</dbReference>
<proteinExistence type="predicted"/>
<organism evidence="3 4">
    <name type="scientific">Porphyromonas somerae</name>
    <dbReference type="NCBI Taxonomy" id="322095"/>
    <lineage>
        <taxon>Bacteria</taxon>
        <taxon>Pseudomonadati</taxon>
        <taxon>Bacteroidota</taxon>
        <taxon>Bacteroidia</taxon>
        <taxon>Bacteroidales</taxon>
        <taxon>Porphyromonadaceae</taxon>
        <taxon>Porphyromonas</taxon>
    </lineage>
</organism>
<protein>
    <submittedName>
        <fullName evidence="3">PAP2 family protein</fullName>
    </submittedName>
</protein>
<dbReference type="RefSeq" id="WP_060935057.1">
    <property type="nucleotide sequence ID" value="NZ_KQ960432.1"/>
</dbReference>
<gene>
    <name evidence="3" type="ORF">HMPREF3185_00587</name>
</gene>
<feature type="transmembrane region" description="Helical" evidence="1">
    <location>
        <begin position="201"/>
        <end position="223"/>
    </location>
</feature>
<feature type="transmembrane region" description="Helical" evidence="1">
    <location>
        <begin position="135"/>
        <end position="151"/>
    </location>
</feature>
<dbReference type="InterPro" id="IPR036938">
    <property type="entry name" value="PAP2/HPO_sf"/>
</dbReference>
<evidence type="ECO:0000313" key="4">
    <source>
        <dbReference type="Proteomes" id="UP000070224"/>
    </source>
</evidence>
<evidence type="ECO:0000256" key="1">
    <source>
        <dbReference type="SAM" id="Phobius"/>
    </source>
</evidence>
<dbReference type="PANTHER" id="PTHR14969:SF13">
    <property type="entry name" value="AT30094P"/>
    <property type="match status" value="1"/>
</dbReference>
<evidence type="ECO:0000313" key="3">
    <source>
        <dbReference type="EMBL" id="KXB77212.1"/>
    </source>
</evidence>
<sequence length="233" mass="26103">MTPPFLPGEVALLRAINGAHSPFWDAAMFLISNVGAWTFPSIALLIFLFYRRPKSEAILLLLMAGLCVAMGDVLSSTLAKPFFERLRPTHTPWLQESLHYVYGYHGKLYGFFSGHSANYTAVATFLCLTFRDRRFTAVLSLLVAWVVYSRMYIGAHFFSDCLVGILVGLAVGYGVYRLYLYIRGRVLATGYRAPQEIYHDGMLALVCALWVSIPVTLMMAVQVTRILRMVGAL</sequence>
<dbReference type="EMBL" id="LSDK01000048">
    <property type="protein sequence ID" value="KXB77212.1"/>
    <property type="molecule type" value="Genomic_DNA"/>
</dbReference>
<evidence type="ECO:0000259" key="2">
    <source>
        <dbReference type="SMART" id="SM00014"/>
    </source>
</evidence>
<name>A0A134BB81_9PORP</name>
<accession>A0A134BB81</accession>
<dbReference type="Gene3D" id="1.20.144.10">
    <property type="entry name" value="Phosphatidic acid phosphatase type 2/haloperoxidase"/>
    <property type="match status" value="1"/>
</dbReference>
<keyword evidence="4" id="KW-1185">Reference proteome</keyword>
<feature type="transmembrane region" description="Helical" evidence="1">
    <location>
        <begin position="108"/>
        <end position="128"/>
    </location>
</feature>
<dbReference type="InterPro" id="IPR000326">
    <property type="entry name" value="PAP2/HPO"/>
</dbReference>
<feature type="transmembrane region" description="Helical" evidence="1">
    <location>
        <begin position="57"/>
        <end position="79"/>
    </location>
</feature>
<keyword evidence="1" id="KW-0812">Transmembrane</keyword>
<dbReference type="AlphaFoldDB" id="A0A134BB81"/>
<dbReference type="PATRIC" id="fig|322095.3.peg.579"/>
<reference evidence="4" key="1">
    <citation type="submission" date="2016-01" db="EMBL/GenBank/DDBJ databases">
        <authorList>
            <person name="Mitreva M."/>
            <person name="Pepin K.H."/>
            <person name="Mihindukulasuriya K.A."/>
            <person name="Fulton R."/>
            <person name="Fronick C."/>
            <person name="O'Laughlin M."/>
            <person name="Miner T."/>
            <person name="Herter B."/>
            <person name="Rosa B.A."/>
            <person name="Cordes M."/>
            <person name="Tomlinson C."/>
            <person name="Wollam A."/>
            <person name="Palsikar V.B."/>
            <person name="Mardis E.R."/>
            <person name="Wilson R.K."/>
        </authorList>
    </citation>
    <scope>NUCLEOTIDE SEQUENCE [LARGE SCALE GENOMIC DNA]</scope>
    <source>
        <strain evidence="4">KA00683</strain>
    </source>
</reference>
<comment type="caution">
    <text evidence="3">The sequence shown here is derived from an EMBL/GenBank/DDBJ whole genome shotgun (WGS) entry which is preliminary data.</text>
</comment>